<evidence type="ECO:0000256" key="1">
    <source>
        <dbReference type="SAM" id="MobiDB-lite"/>
    </source>
</evidence>
<dbReference type="Proteomes" id="UP001596414">
    <property type="component" value="Unassembled WGS sequence"/>
</dbReference>
<feature type="compositionally biased region" description="Basic and acidic residues" evidence="1">
    <location>
        <begin position="1"/>
        <end position="12"/>
    </location>
</feature>
<feature type="region of interest" description="Disordered" evidence="1">
    <location>
        <begin position="1"/>
        <end position="38"/>
    </location>
</feature>
<name>A0ABD5X7H1_9EURY</name>
<reference evidence="2 3" key="1">
    <citation type="journal article" date="2014" name="Int. J. Syst. Evol. Microbiol.">
        <title>Complete genome sequence of Corynebacterium casei LMG S-19264T (=DSM 44701T), isolated from a smear-ripened cheese.</title>
        <authorList>
            <consortium name="US DOE Joint Genome Institute (JGI-PGF)"/>
            <person name="Walter F."/>
            <person name="Albersmeier A."/>
            <person name="Kalinowski J."/>
            <person name="Ruckert C."/>
        </authorList>
    </citation>
    <scope>NUCLEOTIDE SEQUENCE [LARGE SCALE GENOMIC DNA]</scope>
    <source>
        <strain evidence="2 3">CGMCC 4.7215</strain>
    </source>
</reference>
<gene>
    <name evidence="2" type="ORF">ACFQJ7_10495</name>
</gene>
<dbReference type="RefSeq" id="WP_267636015.1">
    <property type="nucleotide sequence ID" value="NZ_JAODIY010000001.1"/>
</dbReference>
<comment type="caution">
    <text evidence="2">The sequence shown here is derived from an EMBL/GenBank/DDBJ whole genome shotgun (WGS) entry which is preliminary data.</text>
</comment>
<evidence type="ECO:0000313" key="2">
    <source>
        <dbReference type="EMBL" id="MFC7126459.1"/>
    </source>
</evidence>
<dbReference type="EMBL" id="JBHSZQ010000020">
    <property type="protein sequence ID" value="MFC7126459.1"/>
    <property type="molecule type" value="Genomic_DNA"/>
</dbReference>
<evidence type="ECO:0000313" key="3">
    <source>
        <dbReference type="Proteomes" id="UP001596414"/>
    </source>
</evidence>
<proteinExistence type="predicted"/>
<dbReference type="AlphaFoldDB" id="A0ABD5X7H1"/>
<protein>
    <submittedName>
        <fullName evidence="2">Conditioned medium-induced protein 4</fullName>
    </submittedName>
</protein>
<organism evidence="2 3">
    <name type="scientific">Halovenus rubra</name>
    <dbReference type="NCBI Taxonomy" id="869890"/>
    <lineage>
        <taxon>Archaea</taxon>
        <taxon>Methanobacteriati</taxon>
        <taxon>Methanobacteriota</taxon>
        <taxon>Stenosarchaea group</taxon>
        <taxon>Halobacteria</taxon>
        <taxon>Halobacteriales</taxon>
        <taxon>Haloarculaceae</taxon>
        <taxon>Halovenus</taxon>
    </lineage>
</organism>
<accession>A0ABD5X7H1</accession>
<sequence>MDEKTEELRDIFLDVADDETVTESQEASRGSVADTGEVDEERLVDTIEKMDERFGFTPDLSVADRAQLVEAFYDGDDDEAIGERLSVTPATVFEARMALHLVRDADPVGTEIEEQQLKRLRERTTEETAQLLEETEFAQTDIKRATAVIDATDRGRRASHRFRTTFEECLTDIDLSTQLAAETQRDGLDDATEDAEVDVEF</sequence>